<dbReference type="Pfam" id="PF12890">
    <property type="entry name" value="DHOase"/>
    <property type="match status" value="1"/>
</dbReference>
<dbReference type="CDD" id="cd01317">
    <property type="entry name" value="DHOase_IIa"/>
    <property type="match status" value="1"/>
</dbReference>
<feature type="domain" description="Dihydroorotase catalytic" evidence="2">
    <location>
        <begin position="54"/>
        <end position="234"/>
    </location>
</feature>
<dbReference type="NCBIfam" id="TIGR00857">
    <property type="entry name" value="pyrC_multi"/>
    <property type="match status" value="1"/>
</dbReference>
<dbReference type="InterPro" id="IPR032466">
    <property type="entry name" value="Metal_Hydrolase"/>
</dbReference>
<dbReference type="GO" id="GO:0004151">
    <property type="term" value="F:dihydroorotase activity"/>
    <property type="evidence" value="ECO:0007669"/>
    <property type="project" value="InterPro"/>
</dbReference>
<evidence type="ECO:0000313" key="3">
    <source>
        <dbReference type="EMBL" id="RIJ34131.1"/>
    </source>
</evidence>
<dbReference type="SUPFAM" id="SSF51338">
    <property type="entry name" value="Composite domain of metallo-dependent hydrolases"/>
    <property type="match status" value="1"/>
</dbReference>
<dbReference type="RefSeq" id="WP_119433541.1">
    <property type="nucleotide sequence ID" value="NZ_QWGE01000006.1"/>
</dbReference>
<dbReference type="InterPro" id="IPR050138">
    <property type="entry name" value="DHOase/Allantoinase_Hydrolase"/>
</dbReference>
<organism evidence="3 4">
    <name type="scientific">Pontibacter oryzae</name>
    <dbReference type="NCBI Taxonomy" id="2304593"/>
    <lineage>
        <taxon>Bacteria</taxon>
        <taxon>Pseudomonadati</taxon>
        <taxon>Bacteroidota</taxon>
        <taxon>Cytophagia</taxon>
        <taxon>Cytophagales</taxon>
        <taxon>Hymenobacteraceae</taxon>
        <taxon>Pontibacter</taxon>
    </lineage>
</organism>
<dbReference type="PANTHER" id="PTHR43668">
    <property type="entry name" value="ALLANTOINASE"/>
    <property type="match status" value="1"/>
</dbReference>
<keyword evidence="4" id="KW-1185">Reference proteome</keyword>
<dbReference type="GO" id="GO:0046872">
    <property type="term" value="F:metal ion binding"/>
    <property type="evidence" value="ECO:0007669"/>
    <property type="project" value="InterPro"/>
</dbReference>
<evidence type="ECO:0000259" key="2">
    <source>
        <dbReference type="Pfam" id="PF12890"/>
    </source>
</evidence>
<dbReference type="InterPro" id="IPR004722">
    <property type="entry name" value="DHOase"/>
</dbReference>
<dbReference type="InterPro" id="IPR011059">
    <property type="entry name" value="Metal-dep_hydrolase_composite"/>
</dbReference>
<evidence type="ECO:0000313" key="4">
    <source>
        <dbReference type="Proteomes" id="UP000266005"/>
    </source>
</evidence>
<dbReference type="SUPFAM" id="SSF51556">
    <property type="entry name" value="Metallo-dependent hydrolases"/>
    <property type="match status" value="1"/>
</dbReference>
<dbReference type="Gene3D" id="3.20.20.140">
    <property type="entry name" value="Metal-dependent hydrolases"/>
    <property type="match status" value="1"/>
</dbReference>
<comment type="caution">
    <text evidence="3">The sequence shown here is derived from an EMBL/GenBank/DDBJ whole genome shotgun (WGS) entry which is preliminary data.</text>
</comment>
<keyword evidence="1" id="KW-0665">Pyrimidine biosynthesis</keyword>
<dbReference type="GO" id="GO:0005737">
    <property type="term" value="C:cytoplasm"/>
    <property type="evidence" value="ECO:0007669"/>
    <property type="project" value="TreeGrafter"/>
</dbReference>
<sequence>MKVLLQAATIYNPQSELHLQQQNILVENGNIAYIGPDAKEADTVIATDGLCVSAGWLDMHAYTGEPGLEYKEDLESMAAAAAAGGFTEVVVLPNTEPVIQTKSAINFIKTKGHSLPVTLLPAAAITVEAAGKDLTEMIDLYQAGAVAFSDGSHPLQGADVMLKALQYLQTFNGLLMNRAEHTRLTENGQMHEGEASTRLGMKGIPALAEEMIVTRDLQLLGYAGGKLHFSLVSTAAAIEAIRKAKADGLQVTCDVASYQTAFTDESIEPFDTNYKVKPPFRAEADAVAIKEGLADGTIDAVVSAHTPQDVESKKLEFDLAEFGITNLETAFAVANTTMGLPVETLVEKLAVNPRKILGREEVSIAVGEPANLTLFQPDVIWEPTINKSKSKSYNSPFFGKPLKGKVVGTIHKGQLVLNDSF</sequence>
<dbReference type="GO" id="GO:0006145">
    <property type="term" value="P:purine nucleobase catabolic process"/>
    <property type="evidence" value="ECO:0007669"/>
    <property type="project" value="TreeGrafter"/>
</dbReference>
<dbReference type="GO" id="GO:0006221">
    <property type="term" value="P:pyrimidine nucleotide biosynthetic process"/>
    <property type="evidence" value="ECO:0007669"/>
    <property type="project" value="UniProtKB-KW"/>
</dbReference>
<protein>
    <submittedName>
        <fullName evidence="3">Dihydroorotase</fullName>
    </submittedName>
</protein>
<evidence type="ECO:0000256" key="1">
    <source>
        <dbReference type="ARBA" id="ARBA00022975"/>
    </source>
</evidence>
<reference evidence="4" key="1">
    <citation type="submission" date="2018-08" db="EMBL/GenBank/DDBJ databases">
        <title>Mucilaginibacter sp. MYSH2.</title>
        <authorList>
            <person name="Seo T."/>
        </authorList>
    </citation>
    <scope>NUCLEOTIDE SEQUENCE [LARGE SCALE GENOMIC DNA]</scope>
    <source>
        <strain evidence="4">KIRAN</strain>
    </source>
</reference>
<dbReference type="AlphaFoldDB" id="A0A399RTE8"/>
<dbReference type="GO" id="GO:0004038">
    <property type="term" value="F:allantoinase activity"/>
    <property type="evidence" value="ECO:0007669"/>
    <property type="project" value="TreeGrafter"/>
</dbReference>
<name>A0A399RTE8_9BACT</name>
<dbReference type="PANTHER" id="PTHR43668:SF2">
    <property type="entry name" value="ALLANTOINASE"/>
    <property type="match status" value="1"/>
</dbReference>
<dbReference type="Gene3D" id="2.30.40.10">
    <property type="entry name" value="Urease, subunit C, domain 1"/>
    <property type="match status" value="1"/>
</dbReference>
<dbReference type="InterPro" id="IPR024403">
    <property type="entry name" value="DHOase_cat"/>
</dbReference>
<dbReference type="OrthoDB" id="9765462at2"/>
<dbReference type="Proteomes" id="UP000266005">
    <property type="component" value="Unassembled WGS sequence"/>
</dbReference>
<gene>
    <name evidence="3" type="ORF">D1627_17405</name>
</gene>
<accession>A0A399RTE8</accession>
<dbReference type="EMBL" id="QWGE01000006">
    <property type="protein sequence ID" value="RIJ34131.1"/>
    <property type="molecule type" value="Genomic_DNA"/>
</dbReference>
<proteinExistence type="predicted"/>